<dbReference type="SMART" id="SM00220">
    <property type="entry name" value="S_TKc"/>
    <property type="match status" value="1"/>
</dbReference>
<dbReference type="EMBL" id="JARVKM010000007">
    <property type="protein sequence ID" value="KAK9780305.1"/>
    <property type="molecule type" value="Genomic_DNA"/>
</dbReference>
<dbReference type="Proteomes" id="UP001465668">
    <property type="component" value="Unassembled WGS sequence"/>
</dbReference>
<organism evidence="5 6">
    <name type="scientific">Seiridium cardinale</name>
    <dbReference type="NCBI Taxonomy" id="138064"/>
    <lineage>
        <taxon>Eukaryota</taxon>
        <taxon>Fungi</taxon>
        <taxon>Dikarya</taxon>
        <taxon>Ascomycota</taxon>
        <taxon>Pezizomycotina</taxon>
        <taxon>Sordariomycetes</taxon>
        <taxon>Xylariomycetidae</taxon>
        <taxon>Amphisphaeriales</taxon>
        <taxon>Sporocadaceae</taxon>
        <taxon>Seiridium</taxon>
    </lineage>
</organism>
<evidence type="ECO:0000256" key="3">
    <source>
        <dbReference type="SAM" id="MobiDB-lite"/>
    </source>
</evidence>
<evidence type="ECO:0000313" key="6">
    <source>
        <dbReference type="Proteomes" id="UP001465668"/>
    </source>
</evidence>
<sequence>MTSRPPQTLPQDAFVDHSRSNHAVGSLPLLNSTDPIALGAAEDINRRHVHSNQSLPLSHANLRHGQTDDAGGDTMSPKPRIRLDQDLFRTQTIAPSPPLTEPTSEVAAESDEKPYKSSLPSEYSNKSPLSITTDLRPAPPNRTESYHSAYGAYGAYGQNGLAPSGGLPIQRKTSSSSLKPISRRPSFKQAIANNIGSACSSAVPSPLITAMGDITPLPSPLLMSDSPGPWRRHGLRPPSREAILPTIMPDTALITANGESVASVLAHQTKRKTYVGLKGVEGTHDHTHGRNRSVSEYVPDPLGIPKRQTTVSGAHPRAEVGLNGTDEHLRREPNLGPARGLVPSHKPPTPPPSESSHSNDGSASLSRKPKAEYFEAYGRHDKKLRRWRAIKQLGEGTFSRVMLATSQVNADENETPRTPVGPEPDLKTLVAVKVCEHGPRGGASEDRIEMSLKRELEIMQTLHHPSLVHLKAWNIEQTRALLVLSYCPGGDLFDLAARHKELLTPSLLRRIFAELVGAVRYLHDRRIVHRDIKLENVLVNVPIEQLADPKQDWATYPDSVITLTDLGLSRRVADDEKLETRCGSDDYAAPEVILGQPYDGKAIDAWSMGVLLYALLEARLPFDPPPGASDALRMRSRTSHRIARVEWRWIEYAGDDGDHEGDEAKFEAKGLKGAMEVTEGLLKRARSRWTLEKVAAMEWVRDGIKIEGGPKFKEEEEGEEVL</sequence>
<feature type="compositionally biased region" description="Polar residues" evidence="3">
    <location>
        <begin position="1"/>
        <end position="10"/>
    </location>
</feature>
<gene>
    <name evidence="5" type="ORF">SCAR479_02942</name>
</gene>
<evidence type="ECO:0000256" key="2">
    <source>
        <dbReference type="ARBA" id="ARBA00022840"/>
    </source>
</evidence>
<dbReference type="Gene3D" id="1.10.510.10">
    <property type="entry name" value="Transferase(Phosphotransferase) domain 1"/>
    <property type="match status" value="1"/>
</dbReference>
<dbReference type="SUPFAM" id="SSF56112">
    <property type="entry name" value="Protein kinase-like (PK-like)"/>
    <property type="match status" value="1"/>
</dbReference>
<evidence type="ECO:0000259" key="4">
    <source>
        <dbReference type="PROSITE" id="PS50011"/>
    </source>
</evidence>
<dbReference type="InterPro" id="IPR011009">
    <property type="entry name" value="Kinase-like_dom_sf"/>
</dbReference>
<dbReference type="PROSITE" id="PS00108">
    <property type="entry name" value="PROTEIN_KINASE_ST"/>
    <property type="match status" value="1"/>
</dbReference>
<keyword evidence="5" id="KW-0418">Kinase</keyword>
<feature type="compositionally biased region" description="Polar residues" evidence="3">
    <location>
        <begin position="118"/>
        <end position="133"/>
    </location>
</feature>
<dbReference type="InterPro" id="IPR000719">
    <property type="entry name" value="Prot_kinase_dom"/>
</dbReference>
<dbReference type="GO" id="GO:0016301">
    <property type="term" value="F:kinase activity"/>
    <property type="evidence" value="ECO:0007669"/>
    <property type="project" value="UniProtKB-KW"/>
</dbReference>
<keyword evidence="5" id="KW-0808">Transferase</keyword>
<protein>
    <submittedName>
        <fullName evidence="5">Aurora kinase</fullName>
    </submittedName>
</protein>
<dbReference type="PROSITE" id="PS50011">
    <property type="entry name" value="PROTEIN_KINASE_DOM"/>
    <property type="match status" value="1"/>
</dbReference>
<feature type="region of interest" description="Disordered" evidence="3">
    <location>
        <begin position="280"/>
        <end position="369"/>
    </location>
</feature>
<accession>A0ABR2Y2K0</accession>
<reference evidence="5 6" key="1">
    <citation type="submission" date="2024-02" db="EMBL/GenBank/DDBJ databases">
        <title>First draft genome assembly of two strains of Seiridium cardinale.</title>
        <authorList>
            <person name="Emiliani G."/>
            <person name="Scali E."/>
        </authorList>
    </citation>
    <scope>NUCLEOTIDE SEQUENCE [LARGE SCALE GENOMIC DNA]</scope>
    <source>
        <strain evidence="5 6">BM-138-000479</strain>
    </source>
</reference>
<evidence type="ECO:0000313" key="5">
    <source>
        <dbReference type="EMBL" id="KAK9780305.1"/>
    </source>
</evidence>
<dbReference type="InterPro" id="IPR008271">
    <property type="entry name" value="Ser/Thr_kinase_AS"/>
</dbReference>
<keyword evidence="2" id="KW-0067">ATP-binding</keyword>
<dbReference type="Pfam" id="PF00069">
    <property type="entry name" value="Pkinase"/>
    <property type="match status" value="1"/>
</dbReference>
<dbReference type="PANTHER" id="PTHR24346:SF30">
    <property type="entry name" value="MATERNAL EMBRYONIC LEUCINE ZIPPER KINASE"/>
    <property type="match status" value="1"/>
</dbReference>
<feature type="domain" description="Protein kinase" evidence="4">
    <location>
        <begin position="387"/>
        <end position="700"/>
    </location>
</feature>
<name>A0ABR2Y2K0_9PEZI</name>
<feature type="region of interest" description="Disordered" evidence="3">
    <location>
        <begin position="164"/>
        <end position="183"/>
    </location>
</feature>
<evidence type="ECO:0000256" key="1">
    <source>
        <dbReference type="ARBA" id="ARBA00022741"/>
    </source>
</evidence>
<keyword evidence="6" id="KW-1185">Reference proteome</keyword>
<dbReference type="PANTHER" id="PTHR24346">
    <property type="entry name" value="MAP/MICROTUBULE AFFINITY-REGULATING KINASE"/>
    <property type="match status" value="1"/>
</dbReference>
<feature type="region of interest" description="Disordered" evidence="3">
    <location>
        <begin position="1"/>
        <end position="33"/>
    </location>
</feature>
<comment type="caution">
    <text evidence="5">The sequence shown here is derived from an EMBL/GenBank/DDBJ whole genome shotgun (WGS) entry which is preliminary data.</text>
</comment>
<feature type="region of interest" description="Disordered" evidence="3">
    <location>
        <begin position="53"/>
        <end position="79"/>
    </location>
</feature>
<feature type="region of interest" description="Disordered" evidence="3">
    <location>
        <begin position="91"/>
        <end position="146"/>
    </location>
</feature>
<keyword evidence="1" id="KW-0547">Nucleotide-binding</keyword>
<proteinExistence type="predicted"/>